<evidence type="ECO:0000256" key="2">
    <source>
        <dbReference type="SAM" id="MobiDB-lite"/>
    </source>
</evidence>
<dbReference type="EMBL" id="KN881832">
    <property type="protein sequence ID" value="KIY48556.1"/>
    <property type="molecule type" value="Genomic_DNA"/>
</dbReference>
<comment type="similarity">
    <text evidence="1">Belongs to the peptidase C14B family.</text>
</comment>
<dbReference type="PANTHER" id="PTHR48104:SF30">
    <property type="entry name" value="METACASPASE-1"/>
    <property type="match status" value="1"/>
</dbReference>
<dbReference type="Gene3D" id="3.40.50.1460">
    <property type="match status" value="1"/>
</dbReference>
<evidence type="ECO:0000259" key="3">
    <source>
        <dbReference type="Pfam" id="PF00656"/>
    </source>
</evidence>
<dbReference type="Pfam" id="PF00656">
    <property type="entry name" value="Peptidase_C14"/>
    <property type="match status" value="1"/>
</dbReference>
<dbReference type="Proteomes" id="UP000054144">
    <property type="component" value="Unassembled WGS sequence"/>
</dbReference>
<feature type="compositionally biased region" description="Basic and acidic residues" evidence="2">
    <location>
        <begin position="187"/>
        <end position="196"/>
    </location>
</feature>
<dbReference type="InterPro" id="IPR011600">
    <property type="entry name" value="Pept_C14_caspase"/>
</dbReference>
<proteinExistence type="inferred from homology"/>
<dbReference type="InterPro" id="IPR050452">
    <property type="entry name" value="Metacaspase"/>
</dbReference>
<feature type="compositionally biased region" description="Basic residues" evidence="2">
    <location>
        <begin position="197"/>
        <end position="207"/>
    </location>
</feature>
<dbReference type="GO" id="GO:0005737">
    <property type="term" value="C:cytoplasm"/>
    <property type="evidence" value="ECO:0007669"/>
    <property type="project" value="TreeGrafter"/>
</dbReference>
<evidence type="ECO:0000313" key="4">
    <source>
        <dbReference type="EMBL" id="KIY48556.1"/>
    </source>
</evidence>
<organism evidence="4 5">
    <name type="scientific">Fistulina hepatica ATCC 64428</name>
    <dbReference type="NCBI Taxonomy" id="1128425"/>
    <lineage>
        <taxon>Eukaryota</taxon>
        <taxon>Fungi</taxon>
        <taxon>Dikarya</taxon>
        <taxon>Basidiomycota</taxon>
        <taxon>Agaricomycotina</taxon>
        <taxon>Agaricomycetes</taxon>
        <taxon>Agaricomycetidae</taxon>
        <taxon>Agaricales</taxon>
        <taxon>Fistulinaceae</taxon>
        <taxon>Fistulina</taxon>
    </lineage>
</organism>
<feature type="domain" description="Peptidase C14 caspase" evidence="3">
    <location>
        <begin position="9"/>
        <end position="309"/>
    </location>
</feature>
<dbReference type="OrthoDB" id="3223806at2759"/>
<protein>
    <recommendedName>
        <fullName evidence="3">Peptidase C14 caspase domain-containing protein</fullName>
    </recommendedName>
</protein>
<dbReference type="AlphaFoldDB" id="A0A0D7AF86"/>
<reference evidence="4 5" key="1">
    <citation type="journal article" date="2015" name="Fungal Genet. Biol.">
        <title>Evolution of novel wood decay mechanisms in Agaricales revealed by the genome sequences of Fistulina hepatica and Cylindrobasidium torrendii.</title>
        <authorList>
            <person name="Floudas D."/>
            <person name="Held B.W."/>
            <person name="Riley R."/>
            <person name="Nagy L.G."/>
            <person name="Koehler G."/>
            <person name="Ransdell A.S."/>
            <person name="Younus H."/>
            <person name="Chow J."/>
            <person name="Chiniquy J."/>
            <person name="Lipzen A."/>
            <person name="Tritt A."/>
            <person name="Sun H."/>
            <person name="Haridas S."/>
            <person name="LaButti K."/>
            <person name="Ohm R.A."/>
            <person name="Kues U."/>
            <person name="Blanchette R.A."/>
            <person name="Grigoriev I.V."/>
            <person name="Minto R.E."/>
            <person name="Hibbett D.S."/>
        </authorList>
    </citation>
    <scope>NUCLEOTIDE SEQUENCE [LARGE SCALE GENOMIC DNA]</scope>
    <source>
        <strain evidence="4 5">ATCC 64428</strain>
    </source>
</reference>
<evidence type="ECO:0000256" key="1">
    <source>
        <dbReference type="ARBA" id="ARBA00009005"/>
    </source>
</evidence>
<dbReference type="GO" id="GO:0006508">
    <property type="term" value="P:proteolysis"/>
    <property type="evidence" value="ECO:0007669"/>
    <property type="project" value="InterPro"/>
</dbReference>
<evidence type="ECO:0000313" key="5">
    <source>
        <dbReference type="Proteomes" id="UP000054144"/>
    </source>
</evidence>
<name>A0A0D7AF86_9AGAR</name>
<dbReference type="PANTHER" id="PTHR48104">
    <property type="entry name" value="METACASPASE-4"/>
    <property type="match status" value="1"/>
</dbReference>
<dbReference type="GO" id="GO:0004197">
    <property type="term" value="F:cysteine-type endopeptidase activity"/>
    <property type="evidence" value="ECO:0007669"/>
    <property type="project" value="InterPro"/>
</dbReference>
<sequence length="319" mass="35528">MPDLTIAAAHDDAQSMYDLLVDRYGFERDEIVVMWNKEGTPPSLHPTEANIFREIDSMAQHAHRSSGNFMLYYVGHGKQEDEVVPPGCVGKEDDGKDEYIYTQDGKFIKDDDLKERLVDQLSSQCCLWAIFDCCSSGTVLDLARTINDSKDVCVPPHAGHRSPGFTDGVGAENQDPTVHSSPDDMESERSGVPRRADSKRKRSHSPLSYRHKCLRSNGATSPSSAVPEAEAWGSLFQDRQMDSPIADIVSDVAKPLKRPSIASVVCLSTARDYQKAYTGVQVQDTVTQFLIRYLRDNPHPLLSDVYEAVKYVSVCVFCF</sequence>
<feature type="region of interest" description="Disordered" evidence="2">
    <location>
        <begin position="152"/>
        <end position="207"/>
    </location>
</feature>
<keyword evidence="5" id="KW-1185">Reference proteome</keyword>
<accession>A0A0D7AF86</accession>
<gene>
    <name evidence="4" type="ORF">FISHEDRAFT_73524</name>
</gene>